<name>A0A1D8JHE1_9BACL</name>
<evidence type="ECO:0000256" key="1">
    <source>
        <dbReference type="SAM" id="Phobius"/>
    </source>
</evidence>
<feature type="transmembrane region" description="Helical" evidence="1">
    <location>
        <begin position="43"/>
        <end position="62"/>
    </location>
</feature>
<gene>
    <name evidence="2" type="ORF">BI350_11655</name>
</gene>
<keyword evidence="1" id="KW-0812">Transmembrane</keyword>
<keyword evidence="3" id="KW-1185">Reference proteome</keyword>
<dbReference type="EMBL" id="CP017560">
    <property type="protein sequence ID" value="AOV08129.1"/>
    <property type="molecule type" value="Genomic_DNA"/>
</dbReference>
<keyword evidence="1" id="KW-1133">Transmembrane helix</keyword>
<accession>A0A1D8JHE1</accession>
<feature type="transmembrane region" description="Helical" evidence="1">
    <location>
        <begin position="98"/>
        <end position="115"/>
    </location>
</feature>
<dbReference type="KEGG" id="surl:BI350_11655"/>
<dbReference type="InterPro" id="IPR025441">
    <property type="entry name" value="DUF4181"/>
</dbReference>
<proteinExistence type="predicted"/>
<dbReference type="AlphaFoldDB" id="A0A1D8JHE1"/>
<sequence>MGFVLFFIIIFIISVPLDRLLNKLFKVEKKKISDTSGKKIDQWGRGIITVIFLCGLIYVIYTEVEWNVARWYFISLVIAQNGLQFILEWKYLKSTNQYIVTLIYLLIGSVLIYNMENLIGLF</sequence>
<dbReference type="RefSeq" id="WP_075528274.1">
    <property type="nucleotide sequence ID" value="NZ_CP017560.1"/>
</dbReference>
<dbReference type="Pfam" id="PF13789">
    <property type="entry name" value="DUF4181"/>
    <property type="match status" value="1"/>
</dbReference>
<evidence type="ECO:0000313" key="3">
    <source>
        <dbReference type="Proteomes" id="UP000185746"/>
    </source>
</evidence>
<feature type="transmembrane region" description="Helical" evidence="1">
    <location>
        <begin position="6"/>
        <end position="22"/>
    </location>
</feature>
<organism evidence="2 3">
    <name type="scientific">Sporosarcina ureilytica</name>
    <dbReference type="NCBI Taxonomy" id="298596"/>
    <lineage>
        <taxon>Bacteria</taxon>
        <taxon>Bacillati</taxon>
        <taxon>Bacillota</taxon>
        <taxon>Bacilli</taxon>
        <taxon>Bacillales</taxon>
        <taxon>Caryophanaceae</taxon>
        <taxon>Sporosarcina</taxon>
    </lineage>
</organism>
<evidence type="ECO:0000313" key="2">
    <source>
        <dbReference type="EMBL" id="AOV08129.1"/>
    </source>
</evidence>
<reference evidence="2 3" key="1">
    <citation type="submission" date="2016-09" db="EMBL/GenBank/DDBJ databases">
        <title>Complete genome sequence of the Lysinibacillus sphaericus LMG 22257, a specie of Bacillus with ureolytic activity that can effectively biodeposit calcium carbonate.</title>
        <authorList>
            <person name="Yan W."/>
        </authorList>
    </citation>
    <scope>NUCLEOTIDE SEQUENCE [LARGE SCALE GENOMIC DNA]</scope>
    <source>
        <strain evidence="2 3">LMG 22257</strain>
    </source>
</reference>
<protein>
    <recommendedName>
        <fullName evidence="4">DUF4181 domain-containing protein</fullName>
    </recommendedName>
</protein>
<evidence type="ECO:0008006" key="4">
    <source>
        <dbReference type="Google" id="ProtNLM"/>
    </source>
</evidence>
<dbReference type="Proteomes" id="UP000185746">
    <property type="component" value="Chromosome"/>
</dbReference>
<keyword evidence="1" id="KW-0472">Membrane</keyword>